<evidence type="ECO:0008006" key="3">
    <source>
        <dbReference type="Google" id="ProtNLM"/>
    </source>
</evidence>
<dbReference type="STRING" id="1088818.A0A2I0ABZ0"/>
<dbReference type="Pfam" id="PF09808">
    <property type="entry name" value="SNAPC1"/>
    <property type="match status" value="1"/>
</dbReference>
<dbReference type="EMBL" id="KZ452001">
    <property type="protein sequence ID" value="PKA53026.1"/>
    <property type="molecule type" value="Genomic_DNA"/>
</dbReference>
<dbReference type="PANTHER" id="PTHR15131">
    <property type="entry name" value="SMALL NUCLEAR RNA ACTIVATING COMPLEX, POLYPEPTIDE 1"/>
    <property type="match status" value="1"/>
</dbReference>
<keyword evidence="2" id="KW-1185">Reference proteome</keyword>
<organism evidence="1 2">
    <name type="scientific">Apostasia shenzhenica</name>
    <dbReference type="NCBI Taxonomy" id="1088818"/>
    <lineage>
        <taxon>Eukaryota</taxon>
        <taxon>Viridiplantae</taxon>
        <taxon>Streptophyta</taxon>
        <taxon>Embryophyta</taxon>
        <taxon>Tracheophyta</taxon>
        <taxon>Spermatophyta</taxon>
        <taxon>Magnoliopsida</taxon>
        <taxon>Liliopsida</taxon>
        <taxon>Asparagales</taxon>
        <taxon>Orchidaceae</taxon>
        <taxon>Apostasioideae</taxon>
        <taxon>Apostasia</taxon>
    </lineage>
</organism>
<dbReference type="Proteomes" id="UP000236161">
    <property type="component" value="Unassembled WGS sequence"/>
</dbReference>
<dbReference type="AlphaFoldDB" id="A0A2I0ABZ0"/>
<dbReference type="InterPro" id="IPR019188">
    <property type="entry name" value="SNAPC1"/>
</dbReference>
<sequence length="273" mass="30755">MDFTPFKLDIDELLDDFTQGHSTTLKDMKSFWLARKFSYIYEARPSSNSYLFMQTLYSHSIGHLSSSASLSRRLGGLYCLYCLYETQPYKPPFKIYLSLGELKRLKSLVIDAKQNGIQVVPALVKRMLAGNMFLFGSLDTSDSDTKRVEEATKVQDKHLQAAYEKLLAHTGIEDYIHMNLGAELGLESFKKMSSEYAKAMEEAIQEAGKSMDVEDLKKMAENRKLASDVVEEIVGEWNAQKAAFYSEIGFNPSAVVVSADADGFAEVERLLDE</sequence>
<protein>
    <recommendedName>
        <fullName evidence="3">Small nuclear RNA activating complex (SNAPc), subunit SNAP43</fullName>
    </recommendedName>
</protein>
<dbReference type="GO" id="GO:0042795">
    <property type="term" value="P:snRNA transcription by RNA polymerase II"/>
    <property type="evidence" value="ECO:0007669"/>
    <property type="project" value="TreeGrafter"/>
</dbReference>
<reference evidence="1 2" key="1">
    <citation type="journal article" date="2017" name="Nature">
        <title>The Apostasia genome and the evolution of orchids.</title>
        <authorList>
            <person name="Zhang G.Q."/>
            <person name="Liu K.W."/>
            <person name="Li Z."/>
            <person name="Lohaus R."/>
            <person name="Hsiao Y.Y."/>
            <person name="Niu S.C."/>
            <person name="Wang J.Y."/>
            <person name="Lin Y.C."/>
            <person name="Xu Q."/>
            <person name="Chen L.J."/>
            <person name="Yoshida K."/>
            <person name="Fujiwara S."/>
            <person name="Wang Z.W."/>
            <person name="Zhang Y.Q."/>
            <person name="Mitsuda N."/>
            <person name="Wang M."/>
            <person name="Liu G.H."/>
            <person name="Pecoraro L."/>
            <person name="Huang H.X."/>
            <person name="Xiao X.J."/>
            <person name="Lin M."/>
            <person name="Wu X.Y."/>
            <person name="Wu W.L."/>
            <person name="Chen Y.Y."/>
            <person name="Chang S.B."/>
            <person name="Sakamoto S."/>
            <person name="Ohme-Takagi M."/>
            <person name="Yagi M."/>
            <person name="Zeng S.J."/>
            <person name="Shen C.Y."/>
            <person name="Yeh C.M."/>
            <person name="Luo Y.B."/>
            <person name="Tsai W.C."/>
            <person name="Van de Peer Y."/>
            <person name="Liu Z.J."/>
        </authorList>
    </citation>
    <scope>NUCLEOTIDE SEQUENCE [LARGE SCALE GENOMIC DNA]</scope>
    <source>
        <strain evidence="2">cv. Shenzhen</strain>
        <tissue evidence="1">Stem</tissue>
    </source>
</reference>
<proteinExistence type="predicted"/>
<evidence type="ECO:0000313" key="1">
    <source>
        <dbReference type="EMBL" id="PKA53026.1"/>
    </source>
</evidence>
<dbReference type="GO" id="GO:0042796">
    <property type="term" value="P:snRNA transcription by RNA polymerase III"/>
    <property type="evidence" value="ECO:0007669"/>
    <property type="project" value="TreeGrafter"/>
</dbReference>
<dbReference type="PANTHER" id="PTHR15131:SF3">
    <property type="entry name" value="SNRNA-ACTIVATING PROTEIN COMPLEX SUBUNIT 1"/>
    <property type="match status" value="1"/>
</dbReference>
<dbReference type="GO" id="GO:0019185">
    <property type="term" value="C:snRNA-activating protein complex"/>
    <property type="evidence" value="ECO:0007669"/>
    <property type="project" value="TreeGrafter"/>
</dbReference>
<evidence type="ECO:0000313" key="2">
    <source>
        <dbReference type="Proteomes" id="UP000236161"/>
    </source>
</evidence>
<dbReference type="GO" id="GO:0043565">
    <property type="term" value="F:sequence-specific DNA binding"/>
    <property type="evidence" value="ECO:0007669"/>
    <property type="project" value="TreeGrafter"/>
</dbReference>
<accession>A0A2I0ABZ0</accession>
<dbReference type="OrthoDB" id="20127at2759"/>
<gene>
    <name evidence="1" type="ORF">AXF42_Ash002007</name>
</gene>
<name>A0A2I0ABZ0_9ASPA</name>